<proteinExistence type="inferred from homology"/>
<feature type="modified residue" description="Phosphohistidine" evidence="18">
    <location>
        <position position="842"/>
    </location>
</feature>
<evidence type="ECO:0000313" key="25">
    <source>
        <dbReference type="Proteomes" id="UP000017981"/>
    </source>
</evidence>
<evidence type="ECO:0000259" key="23">
    <source>
        <dbReference type="PROSITE" id="PS50894"/>
    </source>
</evidence>
<dbReference type="CDD" id="cd00082">
    <property type="entry name" value="HisKA"/>
    <property type="match status" value="1"/>
</dbReference>
<evidence type="ECO:0000256" key="10">
    <source>
        <dbReference type="ARBA" id="ARBA00022777"/>
    </source>
</evidence>
<dbReference type="PRINTS" id="PR00344">
    <property type="entry name" value="BCTRLSENSOR"/>
</dbReference>
<keyword evidence="13" id="KW-0902">Two-component regulatory system</keyword>
<feature type="modified residue" description="4-aspartylphosphate" evidence="19">
    <location>
        <position position="715"/>
    </location>
</feature>
<evidence type="ECO:0000256" key="12">
    <source>
        <dbReference type="ARBA" id="ARBA00022989"/>
    </source>
</evidence>
<dbReference type="PANTHER" id="PTHR45339:SF1">
    <property type="entry name" value="HYBRID SIGNAL TRANSDUCTION HISTIDINE KINASE J"/>
    <property type="match status" value="1"/>
</dbReference>
<dbReference type="InterPro" id="IPR008207">
    <property type="entry name" value="Sig_transdc_His_kin_Hpt_dom"/>
</dbReference>
<gene>
    <name evidence="24" type="ORF">CWATWH0005_1003</name>
</gene>
<evidence type="ECO:0000259" key="22">
    <source>
        <dbReference type="PROSITE" id="PS50110"/>
    </source>
</evidence>
<evidence type="ECO:0000256" key="20">
    <source>
        <dbReference type="SAM" id="Phobius"/>
    </source>
</evidence>
<dbReference type="Pfam" id="PF02518">
    <property type="entry name" value="HATPase_c"/>
    <property type="match status" value="1"/>
</dbReference>
<evidence type="ECO:0000256" key="14">
    <source>
        <dbReference type="ARBA" id="ARBA00023136"/>
    </source>
</evidence>
<dbReference type="GeneID" id="88764721"/>
<dbReference type="PROSITE" id="PS50109">
    <property type="entry name" value="HIS_KIN"/>
    <property type="match status" value="1"/>
</dbReference>
<accession>T2J2N5</accession>
<keyword evidence="14 20" id="KW-0472">Membrane</keyword>
<dbReference type="Pfam" id="PF00072">
    <property type="entry name" value="Response_reg"/>
    <property type="match status" value="2"/>
</dbReference>
<dbReference type="InterPro" id="IPR004358">
    <property type="entry name" value="Sig_transdc_His_kin-like_C"/>
</dbReference>
<dbReference type="FunFam" id="3.30.565.10:FF:000010">
    <property type="entry name" value="Sensor histidine kinase RcsC"/>
    <property type="match status" value="1"/>
</dbReference>
<dbReference type="GO" id="GO:0000155">
    <property type="term" value="F:phosphorelay sensor kinase activity"/>
    <property type="evidence" value="ECO:0007669"/>
    <property type="project" value="InterPro"/>
</dbReference>
<evidence type="ECO:0000259" key="21">
    <source>
        <dbReference type="PROSITE" id="PS50109"/>
    </source>
</evidence>
<evidence type="ECO:0000256" key="19">
    <source>
        <dbReference type="PROSITE-ProRule" id="PRU00169"/>
    </source>
</evidence>
<dbReference type="SMART" id="SM00448">
    <property type="entry name" value="REC"/>
    <property type="match status" value="2"/>
</dbReference>
<reference evidence="24 25" key="2">
    <citation type="submission" date="2013-09" db="EMBL/GenBank/DDBJ databases">
        <title>Whole genome comparison of six Crocosphaera watsonii strains with differing phenotypes.</title>
        <authorList>
            <person name="Bench S.R."/>
            <person name="Heller P."/>
            <person name="Frank I."/>
            <person name="Arciniega M."/>
            <person name="Shilova I.N."/>
            <person name="Zehr J.P."/>
        </authorList>
    </citation>
    <scope>NUCLEOTIDE SEQUENCE [LARGE SCALE GENOMIC DNA]</scope>
    <source>
        <strain evidence="24 25">WH 0005</strain>
    </source>
</reference>
<dbReference type="FunFam" id="1.10.287.130:FF:000002">
    <property type="entry name" value="Two-component osmosensing histidine kinase"/>
    <property type="match status" value="1"/>
</dbReference>
<dbReference type="AlphaFoldDB" id="T2J2N5"/>
<dbReference type="Gene3D" id="1.10.287.130">
    <property type="match status" value="1"/>
</dbReference>
<evidence type="ECO:0000256" key="6">
    <source>
        <dbReference type="ARBA" id="ARBA00022553"/>
    </source>
</evidence>
<comment type="catalytic activity">
    <reaction evidence="1">
        <text>ATP + protein L-histidine = ADP + protein N-phospho-L-histidine.</text>
        <dbReference type="EC" id="2.7.13.3"/>
    </reaction>
</comment>
<keyword evidence="12 20" id="KW-1133">Transmembrane helix</keyword>
<keyword evidence="7" id="KW-0808">Transferase</keyword>
<evidence type="ECO:0000256" key="8">
    <source>
        <dbReference type="ARBA" id="ARBA00022692"/>
    </source>
</evidence>
<dbReference type="PROSITE" id="PS50894">
    <property type="entry name" value="HPT"/>
    <property type="match status" value="1"/>
</dbReference>
<dbReference type="Gene3D" id="1.20.120.160">
    <property type="entry name" value="HPT domain"/>
    <property type="match status" value="1"/>
</dbReference>
<dbReference type="SUPFAM" id="SSF55874">
    <property type="entry name" value="ATPase domain of HSP90 chaperone/DNA topoisomerase II/histidine kinase"/>
    <property type="match status" value="1"/>
</dbReference>
<dbReference type="InterPro" id="IPR003594">
    <property type="entry name" value="HATPase_dom"/>
</dbReference>
<feature type="transmembrane region" description="Helical" evidence="20">
    <location>
        <begin position="172"/>
        <end position="191"/>
    </location>
</feature>
<dbReference type="InterPro" id="IPR036890">
    <property type="entry name" value="HATPase_C_sf"/>
</dbReference>
<feature type="domain" description="Response regulatory" evidence="22">
    <location>
        <begin position="518"/>
        <end position="635"/>
    </location>
</feature>
<dbReference type="InterPro" id="IPR005467">
    <property type="entry name" value="His_kinase_dom"/>
</dbReference>
<evidence type="ECO:0000256" key="13">
    <source>
        <dbReference type="ARBA" id="ARBA00023012"/>
    </source>
</evidence>
<dbReference type="GO" id="GO:0005886">
    <property type="term" value="C:plasma membrane"/>
    <property type="evidence" value="ECO:0007669"/>
    <property type="project" value="UniProtKB-SubCell"/>
</dbReference>
<feature type="domain" description="Response regulatory" evidence="22">
    <location>
        <begin position="666"/>
        <end position="783"/>
    </location>
</feature>
<dbReference type="Pfam" id="PF00512">
    <property type="entry name" value="HisKA"/>
    <property type="match status" value="1"/>
</dbReference>
<dbReference type="SUPFAM" id="SSF47384">
    <property type="entry name" value="Homodimeric domain of signal transducing histidine kinase"/>
    <property type="match status" value="1"/>
</dbReference>
<feature type="transmembrane region" description="Helical" evidence="20">
    <location>
        <begin position="12"/>
        <end position="33"/>
    </location>
</feature>
<feature type="domain" description="Histidine kinase" evidence="21">
    <location>
        <begin position="271"/>
        <end position="498"/>
    </location>
</feature>
<dbReference type="InterPro" id="IPR001789">
    <property type="entry name" value="Sig_transdc_resp-reg_receiver"/>
</dbReference>
<dbReference type="PANTHER" id="PTHR45339">
    <property type="entry name" value="HYBRID SIGNAL TRANSDUCTION HISTIDINE KINASE J"/>
    <property type="match status" value="1"/>
</dbReference>
<evidence type="ECO:0000256" key="15">
    <source>
        <dbReference type="ARBA" id="ARBA00064003"/>
    </source>
</evidence>
<evidence type="ECO:0000256" key="3">
    <source>
        <dbReference type="ARBA" id="ARBA00006402"/>
    </source>
</evidence>
<dbReference type="InterPro" id="IPR036641">
    <property type="entry name" value="HPT_dom_sf"/>
</dbReference>
<evidence type="ECO:0000256" key="7">
    <source>
        <dbReference type="ARBA" id="ARBA00022679"/>
    </source>
</evidence>
<keyword evidence="5" id="KW-1003">Cell membrane</keyword>
<dbReference type="Gene3D" id="3.30.565.10">
    <property type="entry name" value="Histidine kinase-like ATPase, C-terminal domain"/>
    <property type="match status" value="1"/>
</dbReference>
<keyword evidence="6 19" id="KW-0597">Phosphoprotein</keyword>
<dbReference type="Proteomes" id="UP000017981">
    <property type="component" value="Unassembled WGS sequence"/>
</dbReference>
<dbReference type="SMART" id="SM00387">
    <property type="entry name" value="HATPase_c"/>
    <property type="match status" value="1"/>
</dbReference>
<dbReference type="GO" id="GO:0005524">
    <property type="term" value="F:ATP binding"/>
    <property type="evidence" value="ECO:0007669"/>
    <property type="project" value="UniProtKB-KW"/>
</dbReference>
<keyword evidence="9" id="KW-0547">Nucleotide-binding</keyword>
<evidence type="ECO:0000256" key="9">
    <source>
        <dbReference type="ARBA" id="ARBA00022741"/>
    </source>
</evidence>
<dbReference type="InterPro" id="IPR011006">
    <property type="entry name" value="CheY-like_superfamily"/>
</dbReference>
<dbReference type="EC" id="2.7.13.3" evidence="4"/>
<organism evidence="24 25">
    <name type="scientific">Crocosphaera watsonii WH 0005</name>
    <dbReference type="NCBI Taxonomy" id="423472"/>
    <lineage>
        <taxon>Bacteria</taxon>
        <taxon>Bacillati</taxon>
        <taxon>Cyanobacteriota</taxon>
        <taxon>Cyanophyceae</taxon>
        <taxon>Oscillatoriophycideae</taxon>
        <taxon>Chroococcales</taxon>
        <taxon>Aphanothecaceae</taxon>
        <taxon>Crocosphaera</taxon>
    </lineage>
</organism>
<comment type="caution">
    <text evidence="24">The sequence shown here is derived from an EMBL/GenBank/DDBJ whole genome shotgun (WGS) entry which is preliminary data.</text>
</comment>
<dbReference type="SUPFAM" id="SSF52172">
    <property type="entry name" value="CheY-like"/>
    <property type="match status" value="2"/>
</dbReference>
<evidence type="ECO:0000256" key="4">
    <source>
        <dbReference type="ARBA" id="ARBA00012438"/>
    </source>
</evidence>
<keyword evidence="8 20" id="KW-0812">Transmembrane</keyword>
<evidence type="ECO:0000256" key="1">
    <source>
        <dbReference type="ARBA" id="ARBA00000085"/>
    </source>
</evidence>
<evidence type="ECO:0000256" key="17">
    <source>
        <dbReference type="ARBA" id="ARBA00074306"/>
    </source>
</evidence>
<evidence type="ECO:0000256" key="16">
    <source>
        <dbReference type="ARBA" id="ARBA00068150"/>
    </source>
</evidence>
<evidence type="ECO:0000256" key="18">
    <source>
        <dbReference type="PROSITE-ProRule" id="PRU00110"/>
    </source>
</evidence>
<dbReference type="InterPro" id="IPR036097">
    <property type="entry name" value="HisK_dim/P_sf"/>
</dbReference>
<comment type="subcellular location">
    <subcellularLocation>
        <location evidence="2">Cell membrane</location>
        <topology evidence="2">Multi-pass membrane protein</topology>
    </subcellularLocation>
</comment>
<name>T2J2N5_CROWT</name>
<keyword evidence="10" id="KW-0418">Kinase</keyword>
<dbReference type="PROSITE" id="PS50110">
    <property type="entry name" value="RESPONSE_REGULATORY"/>
    <property type="match status" value="2"/>
</dbReference>
<dbReference type="EMBL" id="CAQL01001225">
    <property type="protein sequence ID" value="CCQ59414.1"/>
    <property type="molecule type" value="Genomic_DNA"/>
</dbReference>
<evidence type="ECO:0000256" key="11">
    <source>
        <dbReference type="ARBA" id="ARBA00022840"/>
    </source>
</evidence>
<keyword evidence="11" id="KW-0067">ATP-binding</keyword>
<dbReference type="InterPro" id="IPR003661">
    <property type="entry name" value="HisK_dim/P_dom"/>
</dbReference>
<dbReference type="Gene3D" id="3.40.50.2300">
    <property type="match status" value="2"/>
</dbReference>
<evidence type="ECO:0000256" key="5">
    <source>
        <dbReference type="ARBA" id="ARBA00022475"/>
    </source>
</evidence>
<protein>
    <recommendedName>
        <fullName evidence="17">Circadian input-output histidine kinase CikA</fullName>
        <ecNumber evidence="4">2.7.13.3</ecNumber>
    </recommendedName>
    <alternativeName>
        <fullName evidence="16">Sensory/regulatory protein RpfC</fullName>
    </alternativeName>
</protein>
<dbReference type="SUPFAM" id="SSF47226">
    <property type="entry name" value="Histidine-containing phosphotransfer domain, HPT domain"/>
    <property type="match status" value="1"/>
</dbReference>
<sequence>MNLSHLTPNKITIRYLGLTSLGLLLAQLLFGVIQIRWRYYQRVENLTTKMQDLSQEIRIISQDSQLKLDDGTLERLMKQSSMRKDLLYSIIVNEQREPVVSYLNQQNPTIATALSQLEQDKLESKLEKLSQQPQVREIRQPIISSGKSLGEVRIAYTLESLQERNLESAGKILIASFIVSGILILIMFVMFRREVQLPLGKLVRQTQSLLPEEKRPKLVQWDEMYQLEKLIISLGDYFQELQYLQEEIAEQKASEKALEELNLAKSEFLSMMGHEIRTPLNAVTGMTGLLLDTELSDQQKEFVNIIRNSGENLLTMINNILDFSKIEANKLELEEAPFELGLCIEEVLRLFVSQASQKKLELAYLLEPNTPSAIVGDSTRLKQILANLIGNAVKFTPEGEVVIYVSSTVIEGGEGEENPNYELRFAVKDTGIGIPTERCHRLFQPFSQVDASTTRQYGGTGLGLVISKRLSELMGGKMWVHSKEGKGSTFNFTLRTKAAPNSSPVTSQQGERELMGKRILIIDDNLTSQKILINQTQSWGMFTCAVDSGEKALEWLKQGITFDVAILDMNLPDMNGLELVREIRKQPNCTRLPLTMLSAITETERTFQSSEEEFVAVLCKPVQRSQLYNVLMEIFSEIPRAPIRVTQSQSVQCSEKSLMGQTHPLKILVAEDVVVNQQVIHLLLEKLGYCADIVSDGQEVLEALKNFAYDVVLMDIRMPEMDGLTATDHICQNYAPDKRPRIIAMTAESMEGDRERFIAGGMDDYICKPVRIKELQEALSLCQPRSESLAIEPKILNQLRNIAGKRINGIIKGYLQDTALRIETMNKAIEKRDTEQLYQAAHALRSPSGNLGATNLYYLCKEMETIAREGSLEEASERILGITMEYDRVYYALKKELMREPIPETIPEPMVKFGGIS</sequence>
<feature type="modified residue" description="4-aspartylphosphate" evidence="19">
    <location>
        <position position="568"/>
    </location>
</feature>
<evidence type="ECO:0000313" key="24">
    <source>
        <dbReference type="EMBL" id="CCQ59414.1"/>
    </source>
</evidence>
<reference evidence="24 25" key="1">
    <citation type="submission" date="2013-01" db="EMBL/GenBank/DDBJ databases">
        <authorList>
            <person name="Bench S."/>
        </authorList>
    </citation>
    <scope>NUCLEOTIDE SEQUENCE [LARGE SCALE GENOMIC DNA]</scope>
    <source>
        <strain evidence="24 25">WH 0005</strain>
    </source>
</reference>
<dbReference type="RefSeq" id="WP_021834221.1">
    <property type="nucleotide sequence ID" value="NZ_CAQL01001225.1"/>
</dbReference>
<evidence type="ECO:0000256" key="2">
    <source>
        <dbReference type="ARBA" id="ARBA00004651"/>
    </source>
</evidence>
<feature type="domain" description="HPt" evidence="23">
    <location>
        <begin position="803"/>
        <end position="896"/>
    </location>
</feature>
<dbReference type="Pfam" id="PF01627">
    <property type="entry name" value="Hpt"/>
    <property type="match status" value="1"/>
</dbReference>
<dbReference type="CDD" id="cd17546">
    <property type="entry name" value="REC_hyHK_CKI1_RcsC-like"/>
    <property type="match status" value="2"/>
</dbReference>
<dbReference type="SMART" id="SM00388">
    <property type="entry name" value="HisKA"/>
    <property type="match status" value="1"/>
</dbReference>
<comment type="subunit">
    <text evidence="15">At low DSF concentrations, interacts with RpfF.</text>
</comment>
<comment type="similarity">
    <text evidence="3">In the N-terminal section; belongs to the phytochrome family.</text>
</comment>
<dbReference type="CDD" id="cd16922">
    <property type="entry name" value="HATPase_EvgS-ArcB-TorS-like"/>
    <property type="match status" value="1"/>
</dbReference>